<gene>
    <name evidence="8" type="ORF">SLS62_000406</name>
</gene>
<evidence type="ECO:0000256" key="6">
    <source>
        <dbReference type="SAM" id="Phobius"/>
    </source>
</evidence>
<sequence length="160" mass="16689">MLKSTPTDTWLPAWVPESTATVSILLMLCSVIQSTTGGYDGSMMNGLNILPTYTDYFGLTEATVGLNTASVFIGSFFGTLASGVLADALGRRPAIFWGAAATLAGVVVQTAAQDTAMFVVGRVVLGLGSAVSGTASAVYLSETFPSRWRAWGAGLLNDFY</sequence>
<dbReference type="GO" id="GO:0016020">
    <property type="term" value="C:membrane"/>
    <property type="evidence" value="ECO:0007669"/>
    <property type="project" value="UniProtKB-SubCell"/>
</dbReference>
<evidence type="ECO:0000256" key="1">
    <source>
        <dbReference type="ARBA" id="ARBA00004141"/>
    </source>
</evidence>
<proteinExistence type="inferred from homology"/>
<evidence type="ECO:0000259" key="7">
    <source>
        <dbReference type="PROSITE" id="PS50850"/>
    </source>
</evidence>
<evidence type="ECO:0000313" key="8">
    <source>
        <dbReference type="EMBL" id="KAK7757394.1"/>
    </source>
</evidence>
<keyword evidence="3 6" id="KW-0812">Transmembrane</keyword>
<dbReference type="EMBL" id="JAKJXP020000002">
    <property type="protein sequence ID" value="KAK7757394.1"/>
    <property type="molecule type" value="Genomic_DNA"/>
</dbReference>
<dbReference type="Pfam" id="PF00083">
    <property type="entry name" value="Sugar_tr"/>
    <property type="match status" value="1"/>
</dbReference>
<dbReference type="InterPro" id="IPR036259">
    <property type="entry name" value="MFS_trans_sf"/>
</dbReference>
<dbReference type="InterPro" id="IPR020846">
    <property type="entry name" value="MFS_dom"/>
</dbReference>
<keyword evidence="4 6" id="KW-1133">Transmembrane helix</keyword>
<organism evidence="8 9">
    <name type="scientific">Diatrype stigma</name>
    <dbReference type="NCBI Taxonomy" id="117547"/>
    <lineage>
        <taxon>Eukaryota</taxon>
        <taxon>Fungi</taxon>
        <taxon>Dikarya</taxon>
        <taxon>Ascomycota</taxon>
        <taxon>Pezizomycotina</taxon>
        <taxon>Sordariomycetes</taxon>
        <taxon>Xylariomycetidae</taxon>
        <taxon>Xylariales</taxon>
        <taxon>Diatrypaceae</taxon>
        <taxon>Diatrype</taxon>
    </lineage>
</organism>
<evidence type="ECO:0000256" key="5">
    <source>
        <dbReference type="ARBA" id="ARBA00023136"/>
    </source>
</evidence>
<keyword evidence="9" id="KW-1185">Reference proteome</keyword>
<reference evidence="8 9" key="1">
    <citation type="submission" date="2024-02" db="EMBL/GenBank/DDBJ databases">
        <title>De novo assembly and annotation of 12 fungi associated with fruit tree decline syndrome in Ontario, Canada.</title>
        <authorList>
            <person name="Sulman M."/>
            <person name="Ellouze W."/>
            <person name="Ilyukhin E."/>
        </authorList>
    </citation>
    <scope>NUCLEOTIDE SEQUENCE [LARGE SCALE GENOMIC DNA]</scope>
    <source>
        <strain evidence="8 9">M11/M66-122</strain>
    </source>
</reference>
<dbReference type="PROSITE" id="PS00216">
    <property type="entry name" value="SUGAR_TRANSPORT_1"/>
    <property type="match status" value="1"/>
</dbReference>
<feature type="transmembrane region" description="Helical" evidence="6">
    <location>
        <begin position="118"/>
        <end position="140"/>
    </location>
</feature>
<dbReference type="PANTHER" id="PTHR48022:SF31">
    <property type="entry name" value="HEXOSE TRANSPORTER"/>
    <property type="match status" value="1"/>
</dbReference>
<dbReference type="PANTHER" id="PTHR48022">
    <property type="entry name" value="PLASTIDIC GLUCOSE TRANSPORTER 4"/>
    <property type="match status" value="1"/>
</dbReference>
<comment type="similarity">
    <text evidence="2">Belongs to the major facilitator superfamily. Sugar transporter (TC 2.A.1.1) family.</text>
</comment>
<protein>
    <recommendedName>
        <fullName evidence="7">Major facilitator superfamily (MFS) profile domain-containing protein</fullName>
    </recommendedName>
</protein>
<feature type="domain" description="Major facilitator superfamily (MFS) profile" evidence="7">
    <location>
        <begin position="26"/>
        <end position="160"/>
    </location>
</feature>
<feature type="transmembrane region" description="Helical" evidence="6">
    <location>
        <begin position="64"/>
        <end position="86"/>
    </location>
</feature>
<dbReference type="InterPro" id="IPR005829">
    <property type="entry name" value="Sugar_transporter_CS"/>
</dbReference>
<evidence type="ECO:0000256" key="4">
    <source>
        <dbReference type="ARBA" id="ARBA00022989"/>
    </source>
</evidence>
<comment type="subcellular location">
    <subcellularLocation>
        <location evidence="1">Membrane</location>
        <topology evidence="1">Multi-pass membrane protein</topology>
    </subcellularLocation>
</comment>
<dbReference type="InterPro" id="IPR050360">
    <property type="entry name" value="MFS_Sugar_Transporters"/>
</dbReference>
<dbReference type="SUPFAM" id="SSF103473">
    <property type="entry name" value="MFS general substrate transporter"/>
    <property type="match status" value="1"/>
</dbReference>
<dbReference type="PROSITE" id="PS50850">
    <property type="entry name" value="MFS"/>
    <property type="match status" value="1"/>
</dbReference>
<evidence type="ECO:0000256" key="2">
    <source>
        <dbReference type="ARBA" id="ARBA00010992"/>
    </source>
</evidence>
<dbReference type="InterPro" id="IPR005828">
    <property type="entry name" value="MFS_sugar_transport-like"/>
</dbReference>
<dbReference type="Gene3D" id="1.20.1250.20">
    <property type="entry name" value="MFS general substrate transporter like domains"/>
    <property type="match status" value="1"/>
</dbReference>
<feature type="transmembrane region" description="Helical" evidence="6">
    <location>
        <begin position="93"/>
        <end position="112"/>
    </location>
</feature>
<evidence type="ECO:0000313" key="9">
    <source>
        <dbReference type="Proteomes" id="UP001320420"/>
    </source>
</evidence>
<accession>A0AAN9VA68</accession>
<dbReference type="GO" id="GO:0005351">
    <property type="term" value="F:carbohydrate:proton symporter activity"/>
    <property type="evidence" value="ECO:0007669"/>
    <property type="project" value="TreeGrafter"/>
</dbReference>
<evidence type="ECO:0000256" key="3">
    <source>
        <dbReference type="ARBA" id="ARBA00022692"/>
    </source>
</evidence>
<keyword evidence="5 6" id="KW-0472">Membrane</keyword>
<comment type="caution">
    <text evidence="8">The sequence shown here is derived from an EMBL/GenBank/DDBJ whole genome shotgun (WGS) entry which is preliminary data.</text>
</comment>
<name>A0AAN9VA68_9PEZI</name>
<dbReference type="AlphaFoldDB" id="A0AAN9VA68"/>
<dbReference type="Proteomes" id="UP001320420">
    <property type="component" value="Unassembled WGS sequence"/>
</dbReference>